<gene>
    <name evidence="11" type="ORF">V6N12_054733</name>
</gene>
<evidence type="ECO:0000256" key="4">
    <source>
        <dbReference type="ARBA" id="ARBA00022614"/>
    </source>
</evidence>
<sequence>MRLRQCGGRKEQIVVCGMGLRVCDAETGNVIGLDLSCSCLGGPFPSNNTLFLLRHLRRLNLAHNDFSVSSIASQFGQFDPLEISIFLNYHPLIYLMSLEQLWLNNNKFTGSADQFDKAAPLKFVDLWNSGIQGPIPDSFSQLVNHTYLDLSSNNLSGSFELDNHSNNSIQGQITKQERNWGSKLLNSSSPTNSCPSLQFRKWFAFFNSANLGHLLPVTYFTSLKGTMNLAEVQMGYIGDDGSNYQDSMVVTMKGVDLELERILTIFATLDMSSNKFQGTIPETVGNLVSLQVPNFSLNHLTGHIPSSLGKVAALESLDLSRNKLVGEIPSQLAGLNFLEVLNLSENHSLGKTVQHLSQ</sequence>
<dbReference type="InterPro" id="IPR001611">
    <property type="entry name" value="Leu-rich_rpt"/>
</dbReference>
<keyword evidence="5" id="KW-0812">Transmembrane</keyword>
<proteinExistence type="inferred from homology"/>
<name>A0ABR2D199_9ROSI</name>
<accession>A0ABR2D199</accession>
<keyword evidence="9" id="KW-0675">Receptor</keyword>
<dbReference type="Gene3D" id="3.80.10.10">
    <property type="entry name" value="Ribonuclease Inhibitor"/>
    <property type="match status" value="2"/>
</dbReference>
<keyword evidence="12" id="KW-1185">Reference proteome</keyword>
<evidence type="ECO:0000313" key="11">
    <source>
        <dbReference type="EMBL" id="KAK8527526.1"/>
    </source>
</evidence>
<dbReference type="Proteomes" id="UP001472677">
    <property type="component" value="Unassembled WGS sequence"/>
</dbReference>
<reference evidence="11 12" key="1">
    <citation type="journal article" date="2024" name="G3 (Bethesda)">
        <title>Genome assembly of Hibiscus sabdariffa L. provides insights into metabolisms of medicinal natural products.</title>
        <authorList>
            <person name="Kim T."/>
        </authorList>
    </citation>
    <scope>NUCLEOTIDE SEQUENCE [LARGE SCALE GENOMIC DNA]</scope>
    <source>
        <strain evidence="11">TK-2024</strain>
        <tissue evidence="11">Old leaves</tissue>
    </source>
</reference>
<evidence type="ECO:0000256" key="3">
    <source>
        <dbReference type="ARBA" id="ARBA00022475"/>
    </source>
</evidence>
<keyword evidence="3" id="KW-1003">Cell membrane</keyword>
<keyword evidence="6" id="KW-0677">Repeat</keyword>
<dbReference type="Pfam" id="PF00560">
    <property type="entry name" value="LRR_1"/>
    <property type="match status" value="2"/>
</dbReference>
<organism evidence="11 12">
    <name type="scientific">Hibiscus sabdariffa</name>
    <name type="common">roselle</name>
    <dbReference type="NCBI Taxonomy" id="183260"/>
    <lineage>
        <taxon>Eukaryota</taxon>
        <taxon>Viridiplantae</taxon>
        <taxon>Streptophyta</taxon>
        <taxon>Embryophyta</taxon>
        <taxon>Tracheophyta</taxon>
        <taxon>Spermatophyta</taxon>
        <taxon>Magnoliopsida</taxon>
        <taxon>eudicotyledons</taxon>
        <taxon>Gunneridae</taxon>
        <taxon>Pentapetalae</taxon>
        <taxon>rosids</taxon>
        <taxon>malvids</taxon>
        <taxon>Malvales</taxon>
        <taxon>Malvaceae</taxon>
        <taxon>Malvoideae</taxon>
        <taxon>Hibiscus</taxon>
    </lineage>
</organism>
<dbReference type="PANTHER" id="PTHR27004">
    <property type="entry name" value="RECEPTOR-LIKE PROTEIN 12 ISOFORM X1"/>
    <property type="match status" value="1"/>
</dbReference>
<evidence type="ECO:0000256" key="8">
    <source>
        <dbReference type="ARBA" id="ARBA00023136"/>
    </source>
</evidence>
<evidence type="ECO:0000256" key="10">
    <source>
        <dbReference type="ARBA" id="ARBA00023180"/>
    </source>
</evidence>
<evidence type="ECO:0000256" key="5">
    <source>
        <dbReference type="ARBA" id="ARBA00022692"/>
    </source>
</evidence>
<comment type="subcellular location">
    <subcellularLocation>
        <location evidence="1">Cell membrane</location>
        <topology evidence="1">Single-pass type I membrane protein</topology>
    </subcellularLocation>
</comment>
<keyword evidence="8" id="KW-0472">Membrane</keyword>
<evidence type="ECO:0000256" key="6">
    <source>
        <dbReference type="ARBA" id="ARBA00022737"/>
    </source>
</evidence>
<dbReference type="SUPFAM" id="SSF52047">
    <property type="entry name" value="RNI-like"/>
    <property type="match status" value="1"/>
</dbReference>
<protein>
    <submittedName>
        <fullName evidence="11">Uncharacterized protein</fullName>
    </submittedName>
</protein>
<keyword evidence="10" id="KW-0325">Glycoprotein</keyword>
<evidence type="ECO:0000256" key="9">
    <source>
        <dbReference type="ARBA" id="ARBA00023170"/>
    </source>
</evidence>
<dbReference type="InterPro" id="IPR032675">
    <property type="entry name" value="LRR_dom_sf"/>
</dbReference>
<evidence type="ECO:0000256" key="2">
    <source>
        <dbReference type="ARBA" id="ARBA00009592"/>
    </source>
</evidence>
<keyword evidence="4" id="KW-0433">Leucine-rich repeat</keyword>
<evidence type="ECO:0000256" key="1">
    <source>
        <dbReference type="ARBA" id="ARBA00004251"/>
    </source>
</evidence>
<comment type="caution">
    <text evidence="11">The sequence shown here is derived from an EMBL/GenBank/DDBJ whole genome shotgun (WGS) entry which is preliminary data.</text>
</comment>
<evidence type="ECO:0000313" key="12">
    <source>
        <dbReference type="Proteomes" id="UP001472677"/>
    </source>
</evidence>
<evidence type="ECO:0000256" key="7">
    <source>
        <dbReference type="ARBA" id="ARBA00022989"/>
    </source>
</evidence>
<comment type="similarity">
    <text evidence="2">Belongs to the RLP family.</text>
</comment>
<dbReference type="EMBL" id="JBBPBM010000038">
    <property type="protein sequence ID" value="KAK8527526.1"/>
    <property type="molecule type" value="Genomic_DNA"/>
</dbReference>
<dbReference type="PANTHER" id="PTHR27004:SF428">
    <property type="entry name" value="OS01G0160600 PROTEIN"/>
    <property type="match status" value="1"/>
</dbReference>
<keyword evidence="7" id="KW-1133">Transmembrane helix</keyword>